<dbReference type="EMBL" id="JAEKJA010000021">
    <property type="protein sequence ID" value="MBJ3777935.1"/>
    <property type="molecule type" value="Genomic_DNA"/>
</dbReference>
<comment type="caution">
    <text evidence="3">The sequence shown here is derived from an EMBL/GenBank/DDBJ whole genome shotgun (WGS) entry which is preliminary data.</text>
</comment>
<reference evidence="3" key="1">
    <citation type="submission" date="2020-12" db="EMBL/GenBank/DDBJ databases">
        <title>Bacterial taxonomy.</title>
        <authorList>
            <person name="Pan X."/>
        </authorList>
    </citation>
    <scope>NUCLEOTIDE SEQUENCE</scope>
    <source>
        <strain evidence="3">B2012</strain>
    </source>
</reference>
<dbReference type="Pfam" id="PF13683">
    <property type="entry name" value="rve_3"/>
    <property type="match status" value="1"/>
</dbReference>
<feature type="region of interest" description="Disordered" evidence="1">
    <location>
        <begin position="82"/>
        <end position="119"/>
    </location>
</feature>
<dbReference type="PROSITE" id="PS50994">
    <property type="entry name" value="INTEGRASE"/>
    <property type="match status" value="1"/>
</dbReference>
<dbReference type="AlphaFoldDB" id="A0A934ISJ6"/>
<dbReference type="InterPro" id="IPR036397">
    <property type="entry name" value="RNaseH_sf"/>
</dbReference>
<evidence type="ECO:0000313" key="3">
    <source>
        <dbReference type="EMBL" id="MBJ3777935.1"/>
    </source>
</evidence>
<dbReference type="Proteomes" id="UP000609531">
    <property type="component" value="Unassembled WGS sequence"/>
</dbReference>
<organism evidence="3 4">
    <name type="scientific">Acuticoccus mangrovi</name>
    <dbReference type="NCBI Taxonomy" id="2796142"/>
    <lineage>
        <taxon>Bacteria</taxon>
        <taxon>Pseudomonadati</taxon>
        <taxon>Pseudomonadota</taxon>
        <taxon>Alphaproteobacteria</taxon>
        <taxon>Hyphomicrobiales</taxon>
        <taxon>Amorphaceae</taxon>
        <taxon>Acuticoccus</taxon>
    </lineage>
</organism>
<dbReference type="InterPro" id="IPR012337">
    <property type="entry name" value="RNaseH-like_sf"/>
</dbReference>
<dbReference type="GO" id="GO:0015074">
    <property type="term" value="P:DNA integration"/>
    <property type="evidence" value="ECO:0007669"/>
    <property type="project" value="InterPro"/>
</dbReference>
<evidence type="ECO:0000259" key="2">
    <source>
        <dbReference type="PROSITE" id="PS50994"/>
    </source>
</evidence>
<feature type="domain" description="Integrase catalytic" evidence="2">
    <location>
        <begin position="1"/>
        <end position="100"/>
    </location>
</feature>
<feature type="compositionally biased region" description="Basic and acidic residues" evidence="1">
    <location>
        <begin position="110"/>
        <end position="119"/>
    </location>
</feature>
<dbReference type="InterPro" id="IPR001584">
    <property type="entry name" value="Integrase_cat-core"/>
</dbReference>
<dbReference type="SUPFAM" id="SSF53098">
    <property type="entry name" value="Ribonuclease H-like"/>
    <property type="match status" value="1"/>
</dbReference>
<evidence type="ECO:0000256" key="1">
    <source>
        <dbReference type="SAM" id="MobiDB-lite"/>
    </source>
</evidence>
<dbReference type="RefSeq" id="WP_198883836.1">
    <property type="nucleotide sequence ID" value="NZ_JAEKJA010000021.1"/>
</dbReference>
<sequence>MPVSIQRIQTGRGQEFFAYAVQERLRSWSIRFRPIRPRSPHFNGKVERVQRTAPDEFWPMVDLKDPELEARLAEWQHVDNWARPHDSLGGSASTGEDIAASYDPNAEPILPRDHWPARR</sequence>
<accession>A0A934ISJ6</accession>
<name>A0A934ISJ6_9HYPH</name>
<evidence type="ECO:0000313" key="4">
    <source>
        <dbReference type="Proteomes" id="UP000609531"/>
    </source>
</evidence>
<protein>
    <submittedName>
        <fullName evidence="3">Transposase</fullName>
    </submittedName>
</protein>
<dbReference type="Gene3D" id="3.30.420.10">
    <property type="entry name" value="Ribonuclease H-like superfamily/Ribonuclease H"/>
    <property type="match status" value="1"/>
</dbReference>
<proteinExistence type="predicted"/>
<keyword evidence="4" id="KW-1185">Reference proteome</keyword>
<gene>
    <name evidence="3" type="ORF">JCR33_19700</name>
</gene>
<dbReference type="GO" id="GO:0003676">
    <property type="term" value="F:nucleic acid binding"/>
    <property type="evidence" value="ECO:0007669"/>
    <property type="project" value="InterPro"/>
</dbReference>